<feature type="transmembrane region" description="Helical" evidence="1">
    <location>
        <begin position="96"/>
        <end position="113"/>
    </location>
</feature>
<dbReference type="EMBL" id="CP117523">
    <property type="protein sequence ID" value="WWD84102.1"/>
    <property type="molecule type" value="Genomic_DNA"/>
</dbReference>
<keyword evidence="3" id="KW-1185">Reference proteome</keyword>
<dbReference type="RefSeq" id="WP_018592643.1">
    <property type="nucleotide sequence ID" value="NZ_CP117523.1"/>
</dbReference>
<keyword evidence="1" id="KW-0812">Transmembrane</keyword>
<evidence type="ECO:0000313" key="3">
    <source>
        <dbReference type="Proteomes" id="UP001348492"/>
    </source>
</evidence>
<evidence type="ECO:0000256" key="1">
    <source>
        <dbReference type="SAM" id="Phobius"/>
    </source>
</evidence>
<proteinExistence type="predicted"/>
<accession>A0ABZ2EWN9</accession>
<keyword evidence="1" id="KW-1133">Transmembrane helix</keyword>
<dbReference type="Proteomes" id="UP001348492">
    <property type="component" value="Chromosome"/>
</dbReference>
<protein>
    <submittedName>
        <fullName evidence="2">Uncharacterized protein</fullName>
    </submittedName>
</protein>
<organism evidence="2 3">
    <name type="scientific">Terrisporobacter glycolicus ATCC 14880 = DSM 1288</name>
    <dbReference type="NCBI Taxonomy" id="1121315"/>
    <lineage>
        <taxon>Bacteria</taxon>
        <taxon>Bacillati</taxon>
        <taxon>Bacillota</taxon>
        <taxon>Clostridia</taxon>
        <taxon>Peptostreptococcales</taxon>
        <taxon>Peptostreptococcaceae</taxon>
        <taxon>Terrisporobacter</taxon>
    </lineage>
</organism>
<gene>
    <name evidence="2" type="ORF">TEGL_25240</name>
</gene>
<feature type="transmembrane region" description="Helical" evidence="1">
    <location>
        <begin position="54"/>
        <end position="75"/>
    </location>
</feature>
<name>A0ABZ2EWN9_9FIRM</name>
<feature type="transmembrane region" description="Helical" evidence="1">
    <location>
        <begin position="32"/>
        <end position="48"/>
    </location>
</feature>
<sequence length="122" mass="14016">MKSYTFSEYRQLQELSTIDKFLGKLKKNKKEYAKLVFLLAVIIPKPILAANNDLGLGSVAFEIIHMVLIFAKYGCLGKGIICMTQEMLQGANLKEAFSEGIQYFIFYIVLNLYPRLFDMIKF</sequence>
<keyword evidence="1" id="KW-0472">Membrane</keyword>
<evidence type="ECO:0000313" key="2">
    <source>
        <dbReference type="EMBL" id="WWD84102.1"/>
    </source>
</evidence>
<reference evidence="2 3" key="1">
    <citation type="journal article" date="2023" name="PLoS ONE">
        <title>Genome-based metabolic and phylogenomic analysis of three Terrisporobacter species.</title>
        <authorList>
            <person name="Boer T."/>
            <person name="Bengelsdorf F.R."/>
            <person name="Bomeke M."/>
            <person name="Daniel R."/>
            <person name="Poehlein A."/>
        </authorList>
    </citation>
    <scope>NUCLEOTIDE SEQUENCE [LARGE SCALE GENOMIC DNA]</scope>
    <source>
        <strain evidence="2 3">DSM 1288</strain>
    </source>
</reference>